<evidence type="ECO:0000313" key="3">
    <source>
        <dbReference type="Proteomes" id="UP000249782"/>
    </source>
</evidence>
<sequence>MLVIENGIVLGGMNLNPMKVNIAIEDGMIVEISKEKISSDHRIDAKGCIVVPGLINAHVHTADSILKDLGDGKSLDEIVKPPMGLKHKMLENTKDKEIIEASRASILEMISAGTTTFIDYREGGIKGIKLLKKALKDLPINSIILGRDPIFLEEDPSTTKLRNRIKKLLRFADGIGPSGFGEITDETAHKIVEECEKLDKIASIHVAESIEAQKLSIEKTGKSEVERAIDAGFHLLIHFTNPLPRDLRLASENNVTIVACPRSNGMLSTGIPPIAKIHDKNINLLLGTDNIMFNAPDMFREMEYTLKVTRALKRGYFHPRDVLKMVTTNIHRFLGKKIGCIAEGFQADLIIVEHLSKNPYLSLINRSQSKNIRYVIIKGRIVKR</sequence>
<organism evidence="2 3">
    <name type="scientific">Methanothermobacter tenebrarum</name>
    <dbReference type="NCBI Taxonomy" id="680118"/>
    <lineage>
        <taxon>Archaea</taxon>
        <taxon>Methanobacteriati</taxon>
        <taxon>Methanobacteriota</taxon>
        <taxon>Methanomada group</taxon>
        <taxon>Methanobacteria</taxon>
        <taxon>Methanobacteriales</taxon>
        <taxon>Methanobacteriaceae</taxon>
        <taxon>Methanothermobacter</taxon>
    </lineage>
</organism>
<dbReference type="Gene3D" id="2.30.40.10">
    <property type="entry name" value="Urease, subunit C, domain 1"/>
    <property type="match status" value="1"/>
</dbReference>
<accession>A0A328PAP6</accession>
<dbReference type="InterPro" id="IPR050287">
    <property type="entry name" value="MTA/SAH_deaminase"/>
</dbReference>
<dbReference type="Gene3D" id="3.20.20.140">
    <property type="entry name" value="Metal-dependent hydrolases"/>
    <property type="match status" value="1"/>
</dbReference>
<dbReference type="OrthoDB" id="42910at2157"/>
<dbReference type="PANTHER" id="PTHR43794">
    <property type="entry name" value="AMINOHYDROLASE SSNA-RELATED"/>
    <property type="match status" value="1"/>
</dbReference>
<evidence type="ECO:0000259" key="1">
    <source>
        <dbReference type="Pfam" id="PF01979"/>
    </source>
</evidence>
<dbReference type="GO" id="GO:0016810">
    <property type="term" value="F:hydrolase activity, acting on carbon-nitrogen (but not peptide) bonds"/>
    <property type="evidence" value="ECO:0007669"/>
    <property type="project" value="InterPro"/>
</dbReference>
<dbReference type="Proteomes" id="UP000249782">
    <property type="component" value="Unassembled WGS sequence"/>
</dbReference>
<comment type="caution">
    <text evidence="2">The sequence shown here is derived from an EMBL/GenBank/DDBJ whole genome shotgun (WGS) entry which is preliminary data.</text>
</comment>
<dbReference type="InterPro" id="IPR032466">
    <property type="entry name" value="Metal_Hydrolase"/>
</dbReference>
<dbReference type="EMBL" id="QLOE01000003">
    <property type="protein sequence ID" value="RAO79309.1"/>
    <property type="molecule type" value="Genomic_DNA"/>
</dbReference>
<dbReference type="Pfam" id="PF01979">
    <property type="entry name" value="Amidohydro_1"/>
    <property type="match status" value="1"/>
</dbReference>
<dbReference type="AlphaFoldDB" id="A0A328PAP6"/>
<proteinExistence type="predicted"/>
<keyword evidence="3" id="KW-1185">Reference proteome</keyword>
<reference evidence="2 3" key="1">
    <citation type="submission" date="2018-06" db="EMBL/GenBank/DDBJ databases">
        <title>Draft genome sequence of hyperthermophilic methanogen Methanothermobacter tenebrarum sp. MCM-B 1447.</title>
        <authorList>
            <person name="Pore S.D."/>
            <person name="Dagar S."/>
            <person name="Dhakephalkar P.K."/>
        </authorList>
    </citation>
    <scope>NUCLEOTIDE SEQUENCE [LARGE SCALE GENOMIC DNA]</scope>
    <source>
        <strain evidence="2 3">MCM B 1447</strain>
    </source>
</reference>
<dbReference type="RefSeq" id="WP_112093598.1">
    <property type="nucleotide sequence ID" value="NZ_QLOE01000003.1"/>
</dbReference>
<dbReference type="SUPFAM" id="SSF51556">
    <property type="entry name" value="Metallo-dependent hydrolases"/>
    <property type="match status" value="1"/>
</dbReference>
<dbReference type="SUPFAM" id="SSF51338">
    <property type="entry name" value="Composite domain of metallo-dependent hydrolases"/>
    <property type="match status" value="1"/>
</dbReference>
<gene>
    <name evidence="2" type="ORF">DPC56_03070</name>
</gene>
<evidence type="ECO:0000313" key="2">
    <source>
        <dbReference type="EMBL" id="RAO79309.1"/>
    </source>
</evidence>
<feature type="domain" description="Amidohydrolase-related" evidence="1">
    <location>
        <begin position="49"/>
        <end position="382"/>
    </location>
</feature>
<dbReference type="InterPro" id="IPR011059">
    <property type="entry name" value="Metal-dep_hydrolase_composite"/>
</dbReference>
<dbReference type="InterPro" id="IPR006680">
    <property type="entry name" value="Amidohydro-rel"/>
</dbReference>
<dbReference type="PANTHER" id="PTHR43794:SF5">
    <property type="entry name" value="CHLOROHYDROLASE FAMILY PROTEIN"/>
    <property type="match status" value="1"/>
</dbReference>
<dbReference type="NCBIfam" id="NF005552">
    <property type="entry name" value="PRK07213.1"/>
    <property type="match status" value="1"/>
</dbReference>
<name>A0A328PAP6_9EURY</name>
<protein>
    <recommendedName>
        <fullName evidence="1">Amidohydrolase-related domain-containing protein</fullName>
    </recommendedName>
</protein>